<evidence type="ECO:0000313" key="1">
    <source>
        <dbReference type="EMBL" id="CUV19230.1"/>
    </source>
</evidence>
<reference evidence="1" key="1">
    <citation type="submission" date="2015-10" db="EMBL/GenBank/DDBJ databases">
        <authorList>
            <person name="Gilbert D.G."/>
        </authorList>
    </citation>
    <scope>NUCLEOTIDE SEQUENCE</scope>
    <source>
        <strain evidence="1">Phyl III-seqv23</strain>
    </source>
</reference>
<proteinExistence type="predicted"/>
<protein>
    <submittedName>
        <fullName evidence="1">Uncharacterized protein</fullName>
    </submittedName>
</protein>
<accession>A0A0S4UAZ1</accession>
<dbReference type="EMBL" id="LN899821">
    <property type="protein sequence ID" value="CUV19230.1"/>
    <property type="molecule type" value="Genomic_DNA"/>
</dbReference>
<gene>
    <name evidence="1" type="ORF">PSS4_v1_960007</name>
</gene>
<sequence length="36" mass="4182">MCSYLWLDVCKRAEEAEFDYLADKVFEFACARIACA</sequence>
<name>A0A0S4UAZ1_RALSL</name>
<organism evidence="1">
    <name type="scientific">Ralstonia solanacearum</name>
    <name type="common">Pseudomonas solanacearum</name>
    <dbReference type="NCBI Taxonomy" id="305"/>
    <lineage>
        <taxon>Bacteria</taxon>
        <taxon>Pseudomonadati</taxon>
        <taxon>Pseudomonadota</taxon>
        <taxon>Betaproteobacteria</taxon>
        <taxon>Burkholderiales</taxon>
        <taxon>Burkholderiaceae</taxon>
        <taxon>Ralstonia</taxon>
        <taxon>Ralstonia solanacearum species complex</taxon>
    </lineage>
</organism>
<dbReference type="AlphaFoldDB" id="A0A0S4UAZ1"/>